<dbReference type="EMBL" id="FNCN01000049">
    <property type="protein sequence ID" value="SDI40965.1"/>
    <property type="molecule type" value="Genomic_DNA"/>
</dbReference>
<organism evidence="1 2">
    <name type="scientific">Sinosporangium album</name>
    <dbReference type="NCBI Taxonomy" id="504805"/>
    <lineage>
        <taxon>Bacteria</taxon>
        <taxon>Bacillati</taxon>
        <taxon>Actinomycetota</taxon>
        <taxon>Actinomycetes</taxon>
        <taxon>Streptosporangiales</taxon>
        <taxon>Streptosporangiaceae</taxon>
        <taxon>Sinosporangium</taxon>
    </lineage>
</organism>
<dbReference type="RefSeq" id="WP_093175632.1">
    <property type="nucleotide sequence ID" value="NZ_FNCN01000049.1"/>
</dbReference>
<dbReference type="InterPro" id="IPR053738">
    <property type="entry name" value="Lambda_capsid_assembly"/>
</dbReference>
<dbReference type="InterPro" id="IPR005564">
    <property type="entry name" value="Major_capsid_GpE"/>
</dbReference>
<dbReference type="Gene3D" id="3.90.1690.10">
    <property type="entry name" value="phage-related protein like domain"/>
    <property type="match status" value="1"/>
</dbReference>
<keyword evidence="2" id="KW-1185">Reference proteome</keyword>
<dbReference type="STRING" id="504805.SAMN05421505_14926"/>
<dbReference type="AlphaFoldDB" id="A0A1G8KBZ7"/>
<sequence length="344" mass="36979">MLLNTDYALPAELTGYVRAALADMPVNQFQLARWLPNRTIDDLQYRFVRGGQGLAEAATFRAYDAESPIGRREGVTRVTGELPPISRKIRLGEYDRLRQRRADGQVRGRILDDARTMTRAVATRMELARGEALYSGKIMLDENGVIAEVDFGRKGSHMVAPATLWSNTGAATPLVNLLAWLDIYTATNGAGPGAILTSRRVMSLMMANAELRALVATTAGTPSVVSRDAINAVLQAYGLPPVHIYDTQVSVNGSATRVIPDDRLLFLPAPVDPDDFDSSELGATLWGTTAEALEPEYAIEDGEEAGIVAGAYSTKDPVAVWTKAAAIGLPILANPDLTLVADVA</sequence>
<dbReference type="Pfam" id="PF03864">
    <property type="entry name" value="Phage_cap_E"/>
    <property type="match status" value="1"/>
</dbReference>
<evidence type="ECO:0000313" key="2">
    <source>
        <dbReference type="Proteomes" id="UP000198923"/>
    </source>
</evidence>
<reference evidence="1 2" key="1">
    <citation type="submission" date="2016-10" db="EMBL/GenBank/DDBJ databases">
        <authorList>
            <person name="de Groot N.N."/>
        </authorList>
    </citation>
    <scope>NUCLEOTIDE SEQUENCE [LARGE SCALE GENOMIC DNA]</scope>
    <source>
        <strain evidence="1 2">CPCC 201354</strain>
    </source>
</reference>
<evidence type="ECO:0000313" key="1">
    <source>
        <dbReference type="EMBL" id="SDI40965.1"/>
    </source>
</evidence>
<accession>A0A1G8KBZ7</accession>
<gene>
    <name evidence="1" type="ORF">SAMN05421505_14926</name>
</gene>
<protein>
    <submittedName>
        <fullName evidence="1">Phage major capsid protein E</fullName>
    </submittedName>
</protein>
<dbReference type="Proteomes" id="UP000198923">
    <property type="component" value="Unassembled WGS sequence"/>
</dbReference>
<dbReference type="OrthoDB" id="3196427at2"/>
<proteinExistence type="predicted"/>
<name>A0A1G8KBZ7_9ACTN</name>